<dbReference type="EMBL" id="JAUSVL010000001">
    <property type="protein sequence ID" value="MDQ0291645.1"/>
    <property type="molecule type" value="Genomic_DNA"/>
</dbReference>
<reference evidence="2" key="1">
    <citation type="submission" date="2023-07" db="EMBL/GenBank/DDBJ databases">
        <title>Genomic Encyclopedia of Type Strains, Phase IV (KMG-IV): sequencing the most valuable type-strain genomes for metagenomic binning, comparative biology and taxonomic classification.</title>
        <authorList>
            <person name="Goeker M."/>
        </authorList>
    </citation>
    <scope>NUCLEOTIDE SEQUENCE</scope>
    <source>
        <strain evidence="2">DSM 24202</strain>
    </source>
</reference>
<dbReference type="PANTHER" id="PTHR12110">
    <property type="entry name" value="HYDROXYPYRUVATE ISOMERASE"/>
    <property type="match status" value="1"/>
</dbReference>
<evidence type="ECO:0000313" key="3">
    <source>
        <dbReference type="Proteomes" id="UP001238163"/>
    </source>
</evidence>
<comment type="caution">
    <text evidence="2">The sequence shown here is derived from an EMBL/GenBank/DDBJ whole genome shotgun (WGS) entry which is preliminary data.</text>
</comment>
<dbReference type="Proteomes" id="UP001238163">
    <property type="component" value="Unassembled WGS sequence"/>
</dbReference>
<feature type="domain" description="Xylose isomerase-like TIM barrel" evidence="1">
    <location>
        <begin position="26"/>
        <end position="239"/>
    </location>
</feature>
<dbReference type="AlphaFoldDB" id="A0AAE3VJN7"/>
<protein>
    <submittedName>
        <fullName evidence="2">Sugar phosphate isomerase/epimerase</fullName>
    </submittedName>
</protein>
<evidence type="ECO:0000313" key="2">
    <source>
        <dbReference type="EMBL" id="MDQ0291645.1"/>
    </source>
</evidence>
<sequence length="266" mass="30187">MKRKLAVQLYSLRAEAEKDGMASVLKTVADIGYVAVEPAGFFDLSPKDFVKIMTDLGLEMYSSHRPWCRIDTIDETIKTAHELGLNRVVCGFGPKDYENLDAIKRTADQTNTMLDKLAAEGISLFQHNHYWEFEKIDGKLKYEIYAELCPKIKFELDAYWSANFGANNAAEMVEKFYHRIVLLHMKDGILEDPNSDLKMVNGTYEKKVNLRPLGEGKLNIAEILAAAPAEVDHVVVELDNSPFDMTESIRRSYDYMVKTGLGYGRK</sequence>
<name>A0AAE3VJN7_9BACT</name>
<dbReference type="Pfam" id="PF01261">
    <property type="entry name" value="AP_endonuc_2"/>
    <property type="match status" value="1"/>
</dbReference>
<keyword evidence="2" id="KW-0413">Isomerase</keyword>
<dbReference type="GO" id="GO:0016853">
    <property type="term" value="F:isomerase activity"/>
    <property type="evidence" value="ECO:0007669"/>
    <property type="project" value="UniProtKB-KW"/>
</dbReference>
<evidence type="ECO:0000259" key="1">
    <source>
        <dbReference type="Pfam" id="PF01261"/>
    </source>
</evidence>
<dbReference type="PANTHER" id="PTHR12110:SF41">
    <property type="entry name" value="INOSOSE DEHYDRATASE"/>
    <property type="match status" value="1"/>
</dbReference>
<dbReference type="InterPro" id="IPR050312">
    <property type="entry name" value="IolE/XylAMocC-like"/>
</dbReference>
<keyword evidence="3" id="KW-1185">Reference proteome</keyword>
<dbReference type="InterPro" id="IPR013022">
    <property type="entry name" value="Xyl_isomerase-like_TIM-brl"/>
</dbReference>
<proteinExistence type="predicted"/>
<dbReference type="InterPro" id="IPR036237">
    <property type="entry name" value="Xyl_isomerase-like_sf"/>
</dbReference>
<gene>
    <name evidence="2" type="ORF">J3R75_003752</name>
</gene>
<organism evidence="2 3">
    <name type="scientific">Oligosphaera ethanolica</name>
    <dbReference type="NCBI Taxonomy" id="760260"/>
    <lineage>
        <taxon>Bacteria</taxon>
        <taxon>Pseudomonadati</taxon>
        <taxon>Lentisphaerota</taxon>
        <taxon>Oligosphaeria</taxon>
        <taxon>Oligosphaerales</taxon>
        <taxon>Oligosphaeraceae</taxon>
        <taxon>Oligosphaera</taxon>
    </lineage>
</organism>
<dbReference type="RefSeq" id="WP_307264737.1">
    <property type="nucleotide sequence ID" value="NZ_JAUSVL010000001.1"/>
</dbReference>
<dbReference type="SUPFAM" id="SSF51658">
    <property type="entry name" value="Xylose isomerase-like"/>
    <property type="match status" value="1"/>
</dbReference>
<dbReference type="Gene3D" id="3.20.20.150">
    <property type="entry name" value="Divalent-metal-dependent TIM barrel enzymes"/>
    <property type="match status" value="1"/>
</dbReference>
<accession>A0AAE3VJN7</accession>